<dbReference type="EMBL" id="JACCAB010000001">
    <property type="protein sequence ID" value="NYG06407.1"/>
    <property type="molecule type" value="Genomic_DNA"/>
</dbReference>
<evidence type="ECO:0000256" key="1">
    <source>
        <dbReference type="ARBA" id="ARBA00004127"/>
    </source>
</evidence>
<evidence type="ECO:0000256" key="2">
    <source>
        <dbReference type="ARBA" id="ARBA00022692"/>
    </source>
</evidence>
<evidence type="ECO:0000313" key="8">
    <source>
        <dbReference type="EMBL" id="NYG06407.1"/>
    </source>
</evidence>
<evidence type="ECO:0000313" key="9">
    <source>
        <dbReference type="Proteomes" id="UP000573599"/>
    </source>
</evidence>
<feature type="domain" description="NADH:quinone oxidoreductase/Mrp antiporter transmembrane" evidence="7">
    <location>
        <begin position="145"/>
        <end position="445"/>
    </location>
</feature>
<feature type="transmembrane region" description="Helical" evidence="6">
    <location>
        <begin position="431"/>
        <end position="455"/>
    </location>
</feature>
<feature type="transmembrane region" description="Helical" evidence="6">
    <location>
        <begin position="476"/>
        <end position="498"/>
    </location>
</feature>
<feature type="transmembrane region" description="Helical" evidence="6">
    <location>
        <begin position="16"/>
        <end position="38"/>
    </location>
</feature>
<evidence type="ECO:0000259" key="7">
    <source>
        <dbReference type="Pfam" id="PF00361"/>
    </source>
</evidence>
<evidence type="ECO:0000256" key="5">
    <source>
        <dbReference type="RuleBase" id="RU000320"/>
    </source>
</evidence>
<dbReference type="GO" id="GO:0016020">
    <property type="term" value="C:membrane"/>
    <property type="evidence" value="ECO:0007669"/>
    <property type="project" value="UniProtKB-SubCell"/>
</dbReference>
<feature type="transmembrane region" description="Helical" evidence="6">
    <location>
        <begin position="395"/>
        <end position="419"/>
    </location>
</feature>
<dbReference type="GO" id="GO:0012505">
    <property type="term" value="C:endomembrane system"/>
    <property type="evidence" value="ECO:0007669"/>
    <property type="project" value="UniProtKB-SubCell"/>
</dbReference>
<feature type="transmembrane region" description="Helical" evidence="6">
    <location>
        <begin position="224"/>
        <end position="249"/>
    </location>
</feature>
<feature type="transmembrane region" description="Helical" evidence="6">
    <location>
        <begin position="180"/>
        <end position="201"/>
    </location>
</feature>
<name>A0A852WAW9_9MICO</name>
<feature type="transmembrane region" description="Helical" evidence="6">
    <location>
        <begin position="92"/>
        <end position="112"/>
    </location>
</feature>
<evidence type="ECO:0000256" key="6">
    <source>
        <dbReference type="SAM" id="Phobius"/>
    </source>
</evidence>
<dbReference type="Pfam" id="PF00361">
    <property type="entry name" value="Proton_antipo_M"/>
    <property type="match status" value="1"/>
</dbReference>
<feature type="transmembrane region" description="Helical" evidence="6">
    <location>
        <begin position="350"/>
        <end position="374"/>
    </location>
</feature>
<feature type="transmembrane region" description="Helical" evidence="6">
    <location>
        <begin position="150"/>
        <end position="168"/>
    </location>
</feature>
<feature type="transmembrane region" description="Helical" evidence="6">
    <location>
        <begin position="261"/>
        <end position="285"/>
    </location>
</feature>
<feature type="transmembrane region" description="Helical" evidence="6">
    <location>
        <begin position="291"/>
        <end position="312"/>
    </location>
</feature>
<dbReference type="InterPro" id="IPR001750">
    <property type="entry name" value="ND/Mrp_TM"/>
</dbReference>
<feature type="transmembrane region" description="Helical" evidence="6">
    <location>
        <begin position="124"/>
        <end position="144"/>
    </location>
</feature>
<keyword evidence="2 5" id="KW-0812">Transmembrane</keyword>
<keyword evidence="3 6" id="KW-1133">Transmembrane helix</keyword>
<organism evidence="8 9">
    <name type="scientific">Pedococcus badiiscoriae</name>
    <dbReference type="NCBI Taxonomy" id="642776"/>
    <lineage>
        <taxon>Bacteria</taxon>
        <taxon>Bacillati</taxon>
        <taxon>Actinomycetota</taxon>
        <taxon>Actinomycetes</taxon>
        <taxon>Micrococcales</taxon>
        <taxon>Intrasporangiaceae</taxon>
        <taxon>Pedococcus</taxon>
    </lineage>
</organism>
<feature type="transmembrane region" description="Helical" evidence="6">
    <location>
        <begin position="319"/>
        <end position="338"/>
    </location>
</feature>
<sequence>MIAPTAASTSLVTFDWLVLGPVVVPALGAVAVLVADVLAPRLVRVHATVGLLALAAGLALAMPGALRAGDAPLRTLCLPAPDGACLFEAGPLASALQLGAIGSALVVLLLSWPGTDPREHLRGGPAVLVSLVLAATAGAAGVAAAHDLGSWLVCLELATLPAIALVALRGDVHAGRGALALLTTSLVSFAMVVLGAALWLVSTGEAVFAPGAAADALAHPQRRVVLLLAALLLLAGLGFKLSLAPFHVWTPQAYAGSTEPVAAFLAATSKVAALAALLVLVKALVGAGAPVIVAFGLLAAVSMTLGNVLALVQDDPVRLLAWSTVAQAGWVVLPLSALDGRAAAASGGYLLAYVVATLVAFVVVHVVTSTPRLGGAVDHGRTLTAYTGLLRAHPLLGGALGLALLSLAGLPPGVIGLIAKVVALRPVVGQGQWVLAVVAVLNAVIGVAVYLRWFAVLLRDPQEGPAQPVLRTIPRPALAALVLAGLALVATSVMPQLLLGLLG</sequence>
<dbReference type="PANTHER" id="PTHR22773">
    <property type="entry name" value="NADH DEHYDROGENASE"/>
    <property type="match status" value="1"/>
</dbReference>
<protein>
    <submittedName>
        <fullName evidence="8">NADH-quinone oxidoreductase subunit N</fullName>
    </submittedName>
</protein>
<proteinExistence type="predicted"/>
<dbReference type="Proteomes" id="UP000573599">
    <property type="component" value="Unassembled WGS sequence"/>
</dbReference>
<feature type="transmembrane region" description="Helical" evidence="6">
    <location>
        <begin position="45"/>
        <end position="66"/>
    </location>
</feature>
<keyword evidence="4 6" id="KW-0472">Membrane</keyword>
<comment type="caution">
    <text evidence="8">The sequence shown here is derived from an EMBL/GenBank/DDBJ whole genome shotgun (WGS) entry which is preliminary data.</text>
</comment>
<keyword evidence="9" id="KW-1185">Reference proteome</keyword>
<dbReference type="AlphaFoldDB" id="A0A852WAW9"/>
<comment type="subcellular location">
    <subcellularLocation>
        <location evidence="1">Endomembrane system</location>
        <topology evidence="1">Multi-pass membrane protein</topology>
    </subcellularLocation>
    <subcellularLocation>
        <location evidence="5">Membrane</location>
        <topology evidence="5">Multi-pass membrane protein</topology>
    </subcellularLocation>
</comment>
<gene>
    <name evidence="8" type="ORF">BJ986_000894</name>
</gene>
<accession>A0A852WAW9</accession>
<evidence type="ECO:0000256" key="3">
    <source>
        <dbReference type="ARBA" id="ARBA00022989"/>
    </source>
</evidence>
<reference evidence="8 9" key="1">
    <citation type="submission" date="2020-07" db="EMBL/GenBank/DDBJ databases">
        <title>Sequencing the genomes of 1000 actinobacteria strains.</title>
        <authorList>
            <person name="Klenk H.-P."/>
        </authorList>
    </citation>
    <scope>NUCLEOTIDE SEQUENCE [LARGE SCALE GENOMIC DNA]</scope>
    <source>
        <strain evidence="8 9">DSM 23987</strain>
    </source>
</reference>
<evidence type="ECO:0000256" key="4">
    <source>
        <dbReference type="ARBA" id="ARBA00023136"/>
    </source>
</evidence>
<dbReference type="RefSeq" id="WP_337794829.1">
    <property type="nucleotide sequence ID" value="NZ_JACCAB010000001.1"/>
</dbReference>